<dbReference type="InterPro" id="IPR002052">
    <property type="entry name" value="DNA_methylase_N6_adenine_CS"/>
</dbReference>
<dbReference type="GO" id="GO:0032259">
    <property type="term" value="P:methylation"/>
    <property type="evidence" value="ECO:0007669"/>
    <property type="project" value="InterPro"/>
</dbReference>
<name>V5YNF7_9BURK</name>
<geneLocation type="plasmid" evidence="1">
    <name>pM7012</name>
</geneLocation>
<dbReference type="REBASE" id="74483">
    <property type="entry name" value="M.BspM701ORFEP"/>
</dbReference>
<organism evidence="1">
    <name type="scientific">Burkholderia sp. M701</name>
    <dbReference type="NCBI Taxonomy" id="326454"/>
    <lineage>
        <taxon>Bacteria</taxon>
        <taxon>Pseudomonadati</taxon>
        <taxon>Pseudomonadota</taxon>
        <taxon>Betaproteobacteria</taxon>
        <taxon>Burkholderiales</taxon>
        <taxon>Burkholderiaceae</taxon>
        <taxon>Burkholderia</taxon>
    </lineage>
</organism>
<evidence type="ECO:0000313" key="1">
    <source>
        <dbReference type="EMBL" id="BAO18853.1"/>
    </source>
</evidence>
<dbReference type="GO" id="GO:0003676">
    <property type="term" value="F:nucleic acid binding"/>
    <property type="evidence" value="ECO:0007669"/>
    <property type="project" value="InterPro"/>
</dbReference>
<keyword evidence="1" id="KW-0614">Plasmid</keyword>
<protein>
    <submittedName>
        <fullName evidence="1">Uncharacterized protein</fullName>
    </submittedName>
</protein>
<dbReference type="CDD" id="cd02440">
    <property type="entry name" value="AdoMet_MTases"/>
    <property type="match status" value="1"/>
</dbReference>
<reference evidence="1" key="2">
    <citation type="submission" date="2024-06" db="EMBL/GenBank/DDBJ databases">
        <authorList>
            <person name="Sakai Y."/>
            <person name="Fujii T."/>
        </authorList>
    </citation>
    <scope>NUCLEOTIDE SEQUENCE</scope>
    <source>
        <strain evidence="1">M701</strain>
        <plasmid evidence="1">pM7012</plasmid>
    </source>
</reference>
<dbReference type="PRINTS" id="PR00507">
    <property type="entry name" value="N12N6MTFRASE"/>
</dbReference>
<dbReference type="InterPro" id="IPR029063">
    <property type="entry name" value="SAM-dependent_MTases_sf"/>
</dbReference>
<proteinExistence type="predicted"/>
<dbReference type="EMBL" id="AB853026">
    <property type="protein sequence ID" value="BAO18853.1"/>
    <property type="molecule type" value="Genomic_DNA"/>
</dbReference>
<dbReference type="Gene3D" id="3.40.50.150">
    <property type="entry name" value="Vaccinia Virus protein VP39"/>
    <property type="match status" value="1"/>
</dbReference>
<dbReference type="GO" id="GO:0008168">
    <property type="term" value="F:methyltransferase activity"/>
    <property type="evidence" value="ECO:0007669"/>
    <property type="project" value="InterPro"/>
</dbReference>
<dbReference type="SUPFAM" id="SSF53335">
    <property type="entry name" value="S-adenosyl-L-methionine-dependent methyltransferases"/>
    <property type="match status" value="1"/>
</dbReference>
<dbReference type="PROSITE" id="PS00092">
    <property type="entry name" value="N6_MTASE"/>
    <property type="match status" value="1"/>
</dbReference>
<reference evidence="1" key="1">
    <citation type="journal article" date="2014" name="Microbiology">
        <title>A 2,4-dichlorophenoxyacetic acid degradation plasmid pM7012 discloses distribution of an unclassified megaplasmid group across bacterial species.</title>
        <authorList>
            <person name="Sakai Y."/>
            <person name="Ogawa N."/>
            <person name="Shimomura Y."/>
            <person name="Fujii T."/>
        </authorList>
    </citation>
    <scope>NUCLEOTIDE SEQUENCE</scope>
    <source>
        <strain evidence="1">M701</strain>
    </source>
</reference>
<accession>V5YNF7</accession>
<dbReference type="AlphaFoldDB" id="V5YNF7"/>
<sequence length="353" mass="38720">MIIGTCHFESRVAADLYYRQYGYDGAELQIQEGSIRIGPPSIAAGERLSIIPGEGRYQIHCGTPDVASARASAATKKRQRASAGTHKRTLAAEIALLNVKEDCIVLPKEDLTHYADIKQLVEKSGGRYDRRRFRLPPGINAEEVLSALRSDTVTSRKQERQAFFTPVDQAHQVCRAVGEMAGKRVLEPSAGNGALADVALAAGARLVLVENDPVSIHVLRKKGYEVVERDFLELTPDDIGLFDAIVANPPFSRSRDITHVMHMFNFLKAGGCLSTIMSVAWKWSEDKRAVAFREFLSTHSAVVTDIEAGAFRKSGTAAATTHVCLRKPVVEERAAAPDVVKGNDREQFAFDFV</sequence>